<dbReference type="CDD" id="cd09020">
    <property type="entry name" value="D-hex-6-P-epi_like"/>
    <property type="match status" value="1"/>
</dbReference>
<keyword evidence="4" id="KW-0413">Isomerase</keyword>
<evidence type="ECO:0000256" key="3">
    <source>
        <dbReference type="ARBA" id="ARBA00012083"/>
    </source>
</evidence>
<evidence type="ECO:0000256" key="1">
    <source>
        <dbReference type="ARBA" id="ARBA00001096"/>
    </source>
</evidence>
<dbReference type="PANTHER" id="PTHR11122">
    <property type="entry name" value="APOSPORY-ASSOCIATED PROTEIN C-RELATED"/>
    <property type="match status" value="1"/>
</dbReference>
<comment type="similarity">
    <text evidence="2">Belongs to the glucose-6-phosphate 1-epimerase family.</text>
</comment>
<dbReference type="Gene3D" id="2.70.98.10">
    <property type="match status" value="1"/>
</dbReference>
<dbReference type="InterPro" id="IPR014718">
    <property type="entry name" value="GH-type_carb-bd"/>
</dbReference>
<evidence type="ECO:0000313" key="6">
    <source>
        <dbReference type="Proteomes" id="UP001189429"/>
    </source>
</evidence>
<proteinExistence type="inferred from homology"/>
<comment type="catalytic activity">
    <reaction evidence="1">
        <text>alpha-D-glucose 6-phosphate = beta-D-glucose 6-phosphate</text>
        <dbReference type="Rhea" id="RHEA:16249"/>
        <dbReference type="ChEBI" id="CHEBI:58225"/>
        <dbReference type="ChEBI" id="CHEBI:58247"/>
        <dbReference type="EC" id="5.1.3.15"/>
    </reaction>
</comment>
<evidence type="ECO:0000313" key="5">
    <source>
        <dbReference type="EMBL" id="CAK0888405.1"/>
    </source>
</evidence>
<name>A0ABN9WP14_9DINO</name>
<reference evidence="5" key="1">
    <citation type="submission" date="2023-10" db="EMBL/GenBank/DDBJ databases">
        <authorList>
            <person name="Chen Y."/>
            <person name="Shah S."/>
            <person name="Dougan E. K."/>
            <person name="Thang M."/>
            <person name="Chan C."/>
        </authorList>
    </citation>
    <scope>NUCLEOTIDE SEQUENCE [LARGE SCALE GENOMIC DNA]</scope>
</reference>
<dbReference type="InterPro" id="IPR025532">
    <property type="entry name" value="G6P_1-epimerase"/>
</dbReference>
<evidence type="ECO:0000256" key="2">
    <source>
        <dbReference type="ARBA" id="ARBA00005866"/>
    </source>
</evidence>
<dbReference type="InterPro" id="IPR011013">
    <property type="entry name" value="Gal_mutarotase_sf_dom"/>
</dbReference>
<evidence type="ECO:0000256" key="4">
    <source>
        <dbReference type="ARBA" id="ARBA00023235"/>
    </source>
</evidence>
<organism evidence="5 6">
    <name type="scientific">Prorocentrum cordatum</name>
    <dbReference type="NCBI Taxonomy" id="2364126"/>
    <lineage>
        <taxon>Eukaryota</taxon>
        <taxon>Sar</taxon>
        <taxon>Alveolata</taxon>
        <taxon>Dinophyceae</taxon>
        <taxon>Prorocentrales</taxon>
        <taxon>Prorocentraceae</taxon>
        <taxon>Prorocentrum</taxon>
    </lineage>
</organism>
<comment type="caution">
    <text evidence="5">The sequence shown here is derived from an EMBL/GenBank/DDBJ whole genome shotgun (WGS) entry which is preliminary data.</text>
</comment>
<dbReference type="PANTHER" id="PTHR11122:SF13">
    <property type="entry name" value="GLUCOSE-6-PHOSPHATE 1-EPIMERASE"/>
    <property type="match status" value="1"/>
</dbReference>
<keyword evidence="6" id="KW-1185">Reference proteome</keyword>
<dbReference type="Pfam" id="PF01263">
    <property type="entry name" value="Aldose_epim"/>
    <property type="match status" value="1"/>
</dbReference>
<protein>
    <recommendedName>
        <fullName evidence="3">glucose-6-phosphate 1-epimerase</fullName>
        <ecNumber evidence="3">5.1.3.15</ecNumber>
    </recommendedName>
</protein>
<dbReference type="PROSITE" id="PS51257">
    <property type="entry name" value="PROKAR_LIPOPROTEIN"/>
    <property type="match status" value="1"/>
</dbReference>
<sequence length="400" mass="42479">MVKSSEAALGAGAVVGCLLAAPSASSFATGQQGAPPSRLLEQKIRLGPTRGQSHAPSLKQPPQQQRPALLAAAGAGAALAGAAGGRLRPAGAARRGVIAARASAGVLHAPPVAAPLTVSAAGEGCIRLRHASGATCDVSVYAANVLSWRLPDMGEQLFMSSEAVLGQPGTAIRGGVPICWPQFGTFDEAATGAPKLKHGFVRQSNRWQVSEVSEDAVSLRLVPDAEMLKKWPSEFEFIYTVSLGAKSLRLKMEVTNTGPQPLEFTGCLHTYFRCEACTDVAVEGLKGETVDVGIGDFFRGTEVEDREQVTFDGKSEIQLLYGSTADAIVVKDGDRRLRLTKMNMPDWVLWNIGDDNRHTLPDLPLGEQRKYVCVEPGFATVPQRVKPGATWCAMHEVEAL</sequence>
<dbReference type="SUPFAM" id="SSF74650">
    <property type="entry name" value="Galactose mutarotase-like"/>
    <property type="match status" value="1"/>
</dbReference>
<gene>
    <name evidence="5" type="ORF">PCOR1329_LOCUS69204</name>
</gene>
<dbReference type="EMBL" id="CAUYUJ010019069">
    <property type="protein sequence ID" value="CAK0888405.1"/>
    <property type="molecule type" value="Genomic_DNA"/>
</dbReference>
<dbReference type="Proteomes" id="UP001189429">
    <property type="component" value="Unassembled WGS sequence"/>
</dbReference>
<accession>A0ABN9WP14</accession>
<dbReference type="EC" id="5.1.3.15" evidence="3"/>
<dbReference type="InterPro" id="IPR008183">
    <property type="entry name" value="Aldose_1/G6P_1-epimerase"/>
</dbReference>